<gene>
    <name evidence="1" type="ordered locus">MTR_6g015575</name>
</gene>
<evidence type="ECO:0000313" key="1">
    <source>
        <dbReference type="EMBL" id="KEH25089.1"/>
    </source>
</evidence>
<evidence type="ECO:0000313" key="3">
    <source>
        <dbReference type="Proteomes" id="UP000002051"/>
    </source>
</evidence>
<dbReference type="HOGENOM" id="CLU_1463382_0_0_1"/>
<organism evidence="1 3">
    <name type="scientific">Medicago truncatula</name>
    <name type="common">Barrel medic</name>
    <name type="synonym">Medicago tribuloides</name>
    <dbReference type="NCBI Taxonomy" id="3880"/>
    <lineage>
        <taxon>Eukaryota</taxon>
        <taxon>Viridiplantae</taxon>
        <taxon>Streptophyta</taxon>
        <taxon>Embryophyta</taxon>
        <taxon>Tracheophyta</taxon>
        <taxon>Spermatophyta</taxon>
        <taxon>Magnoliopsida</taxon>
        <taxon>eudicotyledons</taxon>
        <taxon>Gunneridae</taxon>
        <taxon>Pentapetalae</taxon>
        <taxon>rosids</taxon>
        <taxon>fabids</taxon>
        <taxon>Fabales</taxon>
        <taxon>Fabaceae</taxon>
        <taxon>Papilionoideae</taxon>
        <taxon>50 kb inversion clade</taxon>
        <taxon>NPAAA clade</taxon>
        <taxon>Hologalegina</taxon>
        <taxon>IRL clade</taxon>
        <taxon>Trifolieae</taxon>
        <taxon>Medicago</taxon>
    </lineage>
</organism>
<dbReference type="Proteomes" id="UP000002051">
    <property type="component" value="Chromosome 6"/>
</dbReference>
<evidence type="ECO:0000313" key="2">
    <source>
        <dbReference type="EnsemblPlants" id="KEH25089"/>
    </source>
</evidence>
<sequence>MRRGMRTGQVLFPLGIEPGIPRNMDENGCGEDSSVTFNCEGSSVPFKVPQLEGRHHSALISFEDEEGQRVLLSIEPGNKVEFVVVFENSFIVKRTTVYLIYDEPIAEKAEECHGQDMNVIVSSGYENECFVRSVSSNAQYKNQPIVCSDEENECLVSPKVAPLDDLTDNRRTDILRRLLKDWVVG</sequence>
<keyword evidence="3" id="KW-1185">Reference proteome</keyword>
<dbReference type="AlphaFoldDB" id="A0A072U5R3"/>
<reference evidence="1 3" key="2">
    <citation type="journal article" date="2014" name="BMC Genomics">
        <title>An improved genome release (version Mt4.0) for the model legume Medicago truncatula.</title>
        <authorList>
            <person name="Tang H."/>
            <person name="Krishnakumar V."/>
            <person name="Bidwell S."/>
            <person name="Rosen B."/>
            <person name="Chan A."/>
            <person name="Zhou S."/>
            <person name="Gentzbittel L."/>
            <person name="Childs K.L."/>
            <person name="Yandell M."/>
            <person name="Gundlach H."/>
            <person name="Mayer K.F."/>
            <person name="Schwartz D.C."/>
            <person name="Town C.D."/>
        </authorList>
    </citation>
    <scope>GENOME REANNOTATION</scope>
    <source>
        <strain evidence="1">A17</strain>
        <strain evidence="2 3">cv. Jemalong A17</strain>
    </source>
</reference>
<proteinExistence type="predicted"/>
<reference evidence="2" key="3">
    <citation type="submission" date="2015-04" db="UniProtKB">
        <authorList>
            <consortium name="EnsemblPlants"/>
        </authorList>
    </citation>
    <scope>IDENTIFICATION</scope>
    <source>
        <strain evidence="2">cv. Jemalong A17</strain>
    </source>
</reference>
<protein>
    <submittedName>
        <fullName evidence="1 2">Uncharacterized protein</fullName>
    </submittedName>
</protein>
<accession>A0A072U5R3</accession>
<dbReference type="EnsemblPlants" id="KEH25089">
    <property type="protein sequence ID" value="KEH25089"/>
    <property type="gene ID" value="MTR_6g015575"/>
</dbReference>
<name>A0A072U5R3_MEDTR</name>
<reference evidence="1 3" key="1">
    <citation type="journal article" date="2011" name="Nature">
        <title>The Medicago genome provides insight into the evolution of rhizobial symbioses.</title>
        <authorList>
            <person name="Young N.D."/>
            <person name="Debelle F."/>
            <person name="Oldroyd G.E."/>
            <person name="Geurts R."/>
            <person name="Cannon S.B."/>
            <person name="Udvardi M.K."/>
            <person name="Benedito V.A."/>
            <person name="Mayer K.F."/>
            <person name="Gouzy J."/>
            <person name="Schoof H."/>
            <person name="Van de Peer Y."/>
            <person name="Proost S."/>
            <person name="Cook D.R."/>
            <person name="Meyers B.C."/>
            <person name="Spannagl M."/>
            <person name="Cheung F."/>
            <person name="De Mita S."/>
            <person name="Krishnakumar V."/>
            <person name="Gundlach H."/>
            <person name="Zhou S."/>
            <person name="Mudge J."/>
            <person name="Bharti A.K."/>
            <person name="Murray J.D."/>
            <person name="Naoumkina M.A."/>
            <person name="Rosen B."/>
            <person name="Silverstein K.A."/>
            <person name="Tang H."/>
            <person name="Rombauts S."/>
            <person name="Zhao P.X."/>
            <person name="Zhou P."/>
            <person name="Barbe V."/>
            <person name="Bardou P."/>
            <person name="Bechner M."/>
            <person name="Bellec A."/>
            <person name="Berger A."/>
            <person name="Berges H."/>
            <person name="Bidwell S."/>
            <person name="Bisseling T."/>
            <person name="Choisne N."/>
            <person name="Couloux A."/>
            <person name="Denny R."/>
            <person name="Deshpande S."/>
            <person name="Dai X."/>
            <person name="Doyle J.J."/>
            <person name="Dudez A.M."/>
            <person name="Farmer A.D."/>
            <person name="Fouteau S."/>
            <person name="Franken C."/>
            <person name="Gibelin C."/>
            <person name="Gish J."/>
            <person name="Goldstein S."/>
            <person name="Gonzalez A.J."/>
            <person name="Green P.J."/>
            <person name="Hallab A."/>
            <person name="Hartog M."/>
            <person name="Hua A."/>
            <person name="Humphray S.J."/>
            <person name="Jeong D.H."/>
            <person name="Jing Y."/>
            <person name="Jocker A."/>
            <person name="Kenton S.M."/>
            <person name="Kim D.J."/>
            <person name="Klee K."/>
            <person name="Lai H."/>
            <person name="Lang C."/>
            <person name="Lin S."/>
            <person name="Macmil S.L."/>
            <person name="Magdelenat G."/>
            <person name="Matthews L."/>
            <person name="McCorrison J."/>
            <person name="Monaghan E.L."/>
            <person name="Mun J.H."/>
            <person name="Najar F.Z."/>
            <person name="Nicholson C."/>
            <person name="Noirot C."/>
            <person name="O'Bleness M."/>
            <person name="Paule C.R."/>
            <person name="Poulain J."/>
            <person name="Prion F."/>
            <person name="Qin B."/>
            <person name="Qu C."/>
            <person name="Retzel E.F."/>
            <person name="Riddle C."/>
            <person name="Sallet E."/>
            <person name="Samain S."/>
            <person name="Samson N."/>
            <person name="Sanders I."/>
            <person name="Saurat O."/>
            <person name="Scarpelli C."/>
            <person name="Schiex T."/>
            <person name="Segurens B."/>
            <person name="Severin A.J."/>
            <person name="Sherrier D.J."/>
            <person name="Shi R."/>
            <person name="Sims S."/>
            <person name="Singer S.R."/>
            <person name="Sinharoy S."/>
            <person name="Sterck L."/>
            <person name="Viollet A."/>
            <person name="Wang B.B."/>
            <person name="Wang K."/>
            <person name="Wang M."/>
            <person name="Wang X."/>
            <person name="Warfsmann J."/>
            <person name="Weissenbach J."/>
            <person name="White D.D."/>
            <person name="White J.D."/>
            <person name="Wiley G.B."/>
            <person name="Wincker P."/>
            <person name="Xing Y."/>
            <person name="Yang L."/>
            <person name="Yao Z."/>
            <person name="Ying F."/>
            <person name="Zhai J."/>
            <person name="Zhou L."/>
            <person name="Zuber A."/>
            <person name="Denarie J."/>
            <person name="Dixon R.A."/>
            <person name="May G.D."/>
            <person name="Schwartz D.C."/>
            <person name="Rogers J."/>
            <person name="Quetier F."/>
            <person name="Town C.D."/>
            <person name="Roe B.A."/>
        </authorList>
    </citation>
    <scope>NUCLEOTIDE SEQUENCE [LARGE SCALE GENOMIC DNA]</scope>
    <source>
        <strain evidence="1">A17</strain>
        <strain evidence="2 3">cv. Jemalong A17</strain>
    </source>
</reference>
<dbReference type="EMBL" id="CM001222">
    <property type="protein sequence ID" value="KEH25089.1"/>
    <property type="molecule type" value="Genomic_DNA"/>
</dbReference>